<accession>A0A897NWL8</accession>
<feature type="region of interest" description="Disordered" evidence="1">
    <location>
        <begin position="1"/>
        <end position="44"/>
    </location>
</feature>
<protein>
    <submittedName>
        <fullName evidence="2">Uncharacterized protein</fullName>
    </submittedName>
</protein>
<evidence type="ECO:0000313" key="2">
    <source>
        <dbReference type="EMBL" id="QSG15029.1"/>
    </source>
</evidence>
<proteinExistence type="predicted"/>
<dbReference type="EMBL" id="CP064791">
    <property type="protein sequence ID" value="QSG15029.1"/>
    <property type="molecule type" value="Genomic_DNA"/>
</dbReference>
<feature type="compositionally biased region" description="Basic and acidic residues" evidence="1">
    <location>
        <begin position="11"/>
        <end position="36"/>
    </location>
</feature>
<evidence type="ECO:0000256" key="1">
    <source>
        <dbReference type="SAM" id="MobiDB-lite"/>
    </source>
</evidence>
<sequence>MIRCTSSVTRSARDMKPLSASHRIERAARDRTLPETRRKHHSPRRLAFRSAVSIEWYQMV</sequence>
<feature type="compositionally biased region" description="Polar residues" evidence="1">
    <location>
        <begin position="1"/>
        <end position="10"/>
    </location>
</feature>
<name>A0A897NWL8_9EURY</name>
<keyword evidence="3" id="KW-1185">Reference proteome</keyword>
<dbReference type="AlphaFoldDB" id="A0A897NWL8"/>
<reference evidence="2 3" key="1">
    <citation type="submission" date="2020-11" db="EMBL/GenBank/DDBJ databases">
        <title>Carbohydrate-dependent, anaerobic sulfur respiration: A novel catabolism in halophilic archaea.</title>
        <authorList>
            <person name="Sorokin D.Y."/>
            <person name="Messina E."/>
            <person name="Smedile F."/>
            <person name="La Cono V."/>
            <person name="Hallsworth J.E."/>
            <person name="Yakimov M.M."/>
        </authorList>
    </citation>
    <scope>NUCLEOTIDE SEQUENCE [LARGE SCALE GENOMIC DNA]</scope>
    <source>
        <strain evidence="2 3">HSR-Est</strain>
    </source>
</reference>
<evidence type="ECO:0000313" key="3">
    <source>
        <dbReference type="Proteomes" id="UP000663292"/>
    </source>
</evidence>
<organism evidence="2 3">
    <name type="scientific">Halapricum desulfuricans</name>
    <dbReference type="NCBI Taxonomy" id="2841257"/>
    <lineage>
        <taxon>Archaea</taxon>
        <taxon>Methanobacteriati</taxon>
        <taxon>Methanobacteriota</taxon>
        <taxon>Stenosarchaea group</taxon>
        <taxon>Halobacteria</taxon>
        <taxon>Halobacteriales</taxon>
        <taxon>Haloarculaceae</taxon>
        <taxon>Halapricum</taxon>
    </lineage>
</organism>
<dbReference type="Proteomes" id="UP000663292">
    <property type="component" value="Chromosome"/>
</dbReference>
<gene>
    <name evidence="2" type="ORF">HSEST_1500</name>
</gene>